<dbReference type="InterPro" id="IPR050140">
    <property type="entry name" value="SRY-related_HMG-box_TF-like"/>
</dbReference>
<keyword evidence="5" id="KW-0472">Membrane</keyword>
<keyword evidence="5" id="KW-0812">Transmembrane</keyword>
<name>D4DCX1_TRIVH</name>
<proteinExistence type="predicted"/>
<dbReference type="SUPFAM" id="SSF47095">
    <property type="entry name" value="HMG-box"/>
    <property type="match status" value="1"/>
</dbReference>
<evidence type="ECO:0000256" key="5">
    <source>
        <dbReference type="SAM" id="Phobius"/>
    </source>
</evidence>
<dbReference type="RefSeq" id="XP_003020901.1">
    <property type="nucleotide sequence ID" value="XM_003020855.1"/>
</dbReference>
<gene>
    <name evidence="7" type="ORF">TRV_04977</name>
</gene>
<dbReference type="PROSITE" id="PS50118">
    <property type="entry name" value="HMG_BOX_2"/>
    <property type="match status" value="1"/>
</dbReference>
<accession>D4DCX1</accession>
<keyword evidence="8" id="KW-1185">Reference proteome</keyword>
<evidence type="ECO:0000256" key="1">
    <source>
        <dbReference type="ARBA" id="ARBA00023125"/>
    </source>
</evidence>
<dbReference type="Proteomes" id="UP000008383">
    <property type="component" value="Unassembled WGS sequence"/>
</dbReference>
<dbReference type="GeneID" id="9577722"/>
<dbReference type="GO" id="GO:0000978">
    <property type="term" value="F:RNA polymerase II cis-regulatory region sequence-specific DNA binding"/>
    <property type="evidence" value="ECO:0007669"/>
    <property type="project" value="TreeGrafter"/>
</dbReference>
<dbReference type="PANTHER" id="PTHR10270:SF161">
    <property type="entry name" value="SEX-DETERMINING REGION Y PROTEIN"/>
    <property type="match status" value="1"/>
</dbReference>
<dbReference type="GO" id="GO:0000122">
    <property type="term" value="P:negative regulation of transcription by RNA polymerase II"/>
    <property type="evidence" value="ECO:0007669"/>
    <property type="project" value="TreeGrafter"/>
</dbReference>
<evidence type="ECO:0000313" key="8">
    <source>
        <dbReference type="Proteomes" id="UP000008383"/>
    </source>
</evidence>
<feature type="domain" description="HMG box" evidence="6">
    <location>
        <begin position="260"/>
        <end position="328"/>
    </location>
</feature>
<evidence type="ECO:0000256" key="2">
    <source>
        <dbReference type="ARBA" id="ARBA00023163"/>
    </source>
</evidence>
<feature type="DNA-binding region" description="HMG box" evidence="3">
    <location>
        <begin position="260"/>
        <end position="328"/>
    </location>
</feature>
<keyword evidence="5" id="KW-1133">Transmembrane helix</keyword>
<dbReference type="GO" id="GO:0030154">
    <property type="term" value="P:cell differentiation"/>
    <property type="evidence" value="ECO:0007669"/>
    <property type="project" value="TreeGrafter"/>
</dbReference>
<dbReference type="KEGG" id="tve:TRV_04977"/>
<dbReference type="OrthoDB" id="6247875at2759"/>
<dbReference type="GO" id="GO:0001228">
    <property type="term" value="F:DNA-binding transcription activator activity, RNA polymerase II-specific"/>
    <property type="evidence" value="ECO:0007669"/>
    <property type="project" value="TreeGrafter"/>
</dbReference>
<keyword evidence="2" id="KW-0804">Transcription</keyword>
<feature type="transmembrane region" description="Helical" evidence="5">
    <location>
        <begin position="67"/>
        <end position="88"/>
    </location>
</feature>
<dbReference type="InterPro" id="IPR009071">
    <property type="entry name" value="HMG_box_dom"/>
</dbReference>
<sequence>MHRTPAIVCKEKLAVRRKRQQRKLQGEERKSGCKSNKLNMTELFKKPRINKGNFSFPSSIPSLSSSFFFLPSSIFVVVAVLCHIHNYIMIPMNKNKKDENTFYESYLSRLLSCFPGPIQRIFKLPLCQTIDFSQSRPYIMTTRGEMVITQGVSSGFEVEENMSSPRALPMTGMEAISHAALSHYQDNISVLSTLPVVAQADTTRKSMEVDASVVKSEAALRECSTSPNSPKSDFAEESNVQFCLCGPEPKIPRPRNDMPSNFDLLAFILFRQHLQSSVVAENPGLPNPDISKIIGKIWKGLPLKEQEPWKKHADEEKARHLQKYPGYRYQPRRPGRKRRNTNTVGPTVKVDVSGTSICSRCGGKPMKPPSTPSTPFLPNFNDSIDNVQVHSSLPEEVQRTQGHRLKLENAPSPINATYEESWRPAPIQDENIPPQSPCIKRRRSEEREMYPSIRHHMGPDNPYLSRITTLPRPDLTQRINSPNYIWGSQSHYSSSVPGSPHDPSLVLPPLKIAASNHPHCLASLEEQPKAISFLDKINLLSKGSPPFMSCSTPMSGQAEGAVIAIEGCDSESVACVTKYLNNSLSCDDGGNVKIFKGPESGNSAASEDTRKAAGNFLETIFSWYKISGTIIEFLNDRILPVTTRSTPGESGSNSSLQSILPKTEDLSICSTERSASDETVFTPEPEEAVHTPTSSSCNNNSTFRVALVPHYQLATTESHAGSTPRNSSHDAIDHWERMAMQWGSCVGPDITVYIRDCDQIELSKYGTGNPVENRLNDVRTLVIRRLAGSTEGIDEKALRRVGFEVKEFLRK</sequence>
<feature type="region of interest" description="Disordered" evidence="4">
    <location>
        <begin position="673"/>
        <end position="696"/>
    </location>
</feature>
<feature type="compositionally biased region" description="Basic residues" evidence="4">
    <location>
        <begin position="330"/>
        <end position="340"/>
    </location>
</feature>
<keyword evidence="1 3" id="KW-0238">DNA-binding</keyword>
<protein>
    <submittedName>
        <fullName evidence="7">HMG box transcriptional regulator, putative</fullName>
    </submittedName>
</protein>
<dbReference type="CDD" id="cd01389">
    <property type="entry name" value="HMG-box_ROX1-like"/>
    <property type="match status" value="1"/>
</dbReference>
<dbReference type="AlphaFoldDB" id="D4DCX1"/>
<evidence type="ECO:0000256" key="4">
    <source>
        <dbReference type="SAM" id="MobiDB-lite"/>
    </source>
</evidence>
<dbReference type="HOGENOM" id="CLU_010453_0_0_1"/>
<dbReference type="Pfam" id="PF00505">
    <property type="entry name" value="HMG_box"/>
    <property type="match status" value="1"/>
</dbReference>
<dbReference type="EMBL" id="ACYE01000253">
    <property type="protein sequence ID" value="EFE40283.1"/>
    <property type="molecule type" value="Genomic_DNA"/>
</dbReference>
<dbReference type="SMART" id="SM00398">
    <property type="entry name" value="HMG"/>
    <property type="match status" value="1"/>
</dbReference>
<feature type="region of interest" description="Disordered" evidence="4">
    <location>
        <begin position="324"/>
        <end position="347"/>
    </location>
</feature>
<evidence type="ECO:0000259" key="6">
    <source>
        <dbReference type="PROSITE" id="PS50118"/>
    </source>
</evidence>
<dbReference type="GO" id="GO:0005634">
    <property type="term" value="C:nucleus"/>
    <property type="evidence" value="ECO:0007669"/>
    <property type="project" value="UniProtKB-UniRule"/>
</dbReference>
<dbReference type="InterPro" id="IPR036910">
    <property type="entry name" value="HMG_box_dom_sf"/>
</dbReference>
<evidence type="ECO:0000256" key="3">
    <source>
        <dbReference type="PROSITE-ProRule" id="PRU00267"/>
    </source>
</evidence>
<dbReference type="Gene3D" id="1.10.30.10">
    <property type="entry name" value="High mobility group box domain"/>
    <property type="match status" value="1"/>
</dbReference>
<reference evidence="8" key="1">
    <citation type="journal article" date="2011" name="Genome Biol.">
        <title>Comparative and functional genomics provide insights into the pathogenicity of dermatophytic fungi.</title>
        <authorList>
            <person name="Burmester A."/>
            <person name="Shelest E."/>
            <person name="Gloeckner G."/>
            <person name="Heddergott C."/>
            <person name="Schindler S."/>
            <person name="Staib P."/>
            <person name="Heidel A."/>
            <person name="Felder M."/>
            <person name="Petzold A."/>
            <person name="Szafranski K."/>
            <person name="Feuermann M."/>
            <person name="Pedruzzi I."/>
            <person name="Priebe S."/>
            <person name="Groth M."/>
            <person name="Winkler R."/>
            <person name="Li W."/>
            <person name="Kniemeyer O."/>
            <person name="Schroeckh V."/>
            <person name="Hertweck C."/>
            <person name="Hube B."/>
            <person name="White T.C."/>
            <person name="Platzer M."/>
            <person name="Guthke R."/>
            <person name="Heitman J."/>
            <person name="Woestemeyer J."/>
            <person name="Zipfel P.F."/>
            <person name="Monod M."/>
            <person name="Brakhage A.A."/>
        </authorList>
    </citation>
    <scope>NUCLEOTIDE SEQUENCE [LARGE SCALE GENOMIC DNA]</scope>
    <source>
        <strain evidence="8">HKI 0517</strain>
    </source>
</reference>
<dbReference type="PANTHER" id="PTHR10270">
    <property type="entry name" value="SOX TRANSCRIPTION FACTOR"/>
    <property type="match status" value="1"/>
</dbReference>
<keyword evidence="3" id="KW-0539">Nucleus</keyword>
<organism evidence="7 8">
    <name type="scientific">Trichophyton verrucosum (strain HKI 0517)</name>
    <dbReference type="NCBI Taxonomy" id="663202"/>
    <lineage>
        <taxon>Eukaryota</taxon>
        <taxon>Fungi</taxon>
        <taxon>Dikarya</taxon>
        <taxon>Ascomycota</taxon>
        <taxon>Pezizomycotina</taxon>
        <taxon>Eurotiomycetes</taxon>
        <taxon>Eurotiomycetidae</taxon>
        <taxon>Onygenales</taxon>
        <taxon>Arthrodermataceae</taxon>
        <taxon>Trichophyton</taxon>
    </lineage>
</organism>
<comment type="caution">
    <text evidence="7">The sequence shown here is derived from an EMBL/GenBank/DDBJ whole genome shotgun (WGS) entry which is preliminary data.</text>
</comment>
<evidence type="ECO:0000313" key="7">
    <source>
        <dbReference type="EMBL" id="EFE40283.1"/>
    </source>
</evidence>